<name>A0AAN7BC79_9PEZI</name>
<evidence type="ECO:0000313" key="3">
    <source>
        <dbReference type="Proteomes" id="UP001301769"/>
    </source>
</evidence>
<evidence type="ECO:0000313" key="2">
    <source>
        <dbReference type="EMBL" id="KAK4215650.1"/>
    </source>
</evidence>
<sequence length="245" mass="27338">MATKRSRDEDGSGAAKKKARTGFRVGPDNLPDGTWRRKVIKIKHDLITKAKVKKQYAKVKAELAQKQQPSTLEPEAKQTRDGKQHGGEEDEGVPEGQIHPSRAALLVEDDNNDQATPEEGAQAPREPKQKQRKSGRGKKITGENATEIGVREPRARSPTPKHPRQRRPGYFDKQLAEAERKKAEAEARAAEIARRQAERNKAVAERERFRKAMAKAKTPGRDGKRKIGREGGLLLDRVKKLVGES</sequence>
<gene>
    <name evidence="2" type="ORF">QBC37DRAFT_458225</name>
</gene>
<comment type="caution">
    <text evidence="2">The sequence shown here is derived from an EMBL/GenBank/DDBJ whole genome shotgun (WGS) entry which is preliminary data.</text>
</comment>
<evidence type="ECO:0008006" key="4">
    <source>
        <dbReference type="Google" id="ProtNLM"/>
    </source>
</evidence>
<keyword evidence="3" id="KW-1185">Reference proteome</keyword>
<proteinExistence type="predicted"/>
<dbReference type="Proteomes" id="UP001301769">
    <property type="component" value="Unassembled WGS sequence"/>
</dbReference>
<dbReference type="AlphaFoldDB" id="A0AAN7BC79"/>
<evidence type="ECO:0000256" key="1">
    <source>
        <dbReference type="SAM" id="MobiDB-lite"/>
    </source>
</evidence>
<accession>A0AAN7BC79</accession>
<feature type="region of interest" description="Disordered" evidence="1">
    <location>
        <begin position="1"/>
        <end position="35"/>
    </location>
</feature>
<dbReference type="PANTHER" id="PTHR41805:SF1">
    <property type="entry name" value="RRNA-PROCESSING PROTEIN FYV7"/>
    <property type="match status" value="1"/>
</dbReference>
<organism evidence="2 3">
    <name type="scientific">Rhypophila decipiens</name>
    <dbReference type="NCBI Taxonomy" id="261697"/>
    <lineage>
        <taxon>Eukaryota</taxon>
        <taxon>Fungi</taxon>
        <taxon>Dikarya</taxon>
        <taxon>Ascomycota</taxon>
        <taxon>Pezizomycotina</taxon>
        <taxon>Sordariomycetes</taxon>
        <taxon>Sordariomycetidae</taxon>
        <taxon>Sordariales</taxon>
        <taxon>Naviculisporaceae</taxon>
        <taxon>Rhypophila</taxon>
    </lineage>
</organism>
<feature type="compositionally biased region" description="Basic and acidic residues" evidence="1">
    <location>
        <begin position="1"/>
        <end position="10"/>
    </location>
</feature>
<dbReference type="PANTHER" id="PTHR41805">
    <property type="entry name" value="EXPRESSED PROTEIN"/>
    <property type="match status" value="1"/>
</dbReference>
<feature type="compositionally biased region" description="Basic residues" evidence="1">
    <location>
        <begin position="130"/>
        <end position="139"/>
    </location>
</feature>
<feature type="compositionally biased region" description="Basic and acidic residues" evidence="1">
    <location>
        <begin position="74"/>
        <end position="87"/>
    </location>
</feature>
<feature type="region of interest" description="Disordered" evidence="1">
    <location>
        <begin position="50"/>
        <end position="183"/>
    </location>
</feature>
<reference evidence="2" key="2">
    <citation type="submission" date="2023-05" db="EMBL/GenBank/DDBJ databases">
        <authorList>
            <consortium name="Lawrence Berkeley National Laboratory"/>
            <person name="Steindorff A."/>
            <person name="Hensen N."/>
            <person name="Bonometti L."/>
            <person name="Westerberg I."/>
            <person name="Brannstrom I.O."/>
            <person name="Guillou S."/>
            <person name="Cros-Aarteil S."/>
            <person name="Calhoun S."/>
            <person name="Haridas S."/>
            <person name="Kuo A."/>
            <person name="Mondo S."/>
            <person name="Pangilinan J."/>
            <person name="Riley R."/>
            <person name="Labutti K."/>
            <person name="Andreopoulos B."/>
            <person name="Lipzen A."/>
            <person name="Chen C."/>
            <person name="Yanf M."/>
            <person name="Daum C."/>
            <person name="Ng V."/>
            <person name="Clum A."/>
            <person name="Ohm R."/>
            <person name="Martin F."/>
            <person name="Silar P."/>
            <person name="Natvig D."/>
            <person name="Lalanne C."/>
            <person name="Gautier V."/>
            <person name="Ament-Velasquez S.L."/>
            <person name="Kruys A."/>
            <person name="Hutchinson M.I."/>
            <person name="Powell A.J."/>
            <person name="Barry K."/>
            <person name="Miller A.N."/>
            <person name="Grigoriev I.V."/>
            <person name="Debuchy R."/>
            <person name="Gladieux P."/>
            <person name="Thoren M.H."/>
            <person name="Johannesson H."/>
        </authorList>
    </citation>
    <scope>NUCLEOTIDE SEQUENCE</scope>
    <source>
        <strain evidence="2">PSN293</strain>
    </source>
</reference>
<reference evidence="2" key="1">
    <citation type="journal article" date="2023" name="Mol. Phylogenet. Evol.">
        <title>Genome-scale phylogeny and comparative genomics of the fungal order Sordariales.</title>
        <authorList>
            <person name="Hensen N."/>
            <person name="Bonometti L."/>
            <person name="Westerberg I."/>
            <person name="Brannstrom I.O."/>
            <person name="Guillou S."/>
            <person name="Cros-Aarteil S."/>
            <person name="Calhoun S."/>
            <person name="Haridas S."/>
            <person name="Kuo A."/>
            <person name="Mondo S."/>
            <person name="Pangilinan J."/>
            <person name="Riley R."/>
            <person name="LaButti K."/>
            <person name="Andreopoulos B."/>
            <person name="Lipzen A."/>
            <person name="Chen C."/>
            <person name="Yan M."/>
            <person name="Daum C."/>
            <person name="Ng V."/>
            <person name="Clum A."/>
            <person name="Steindorff A."/>
            <person name="Ohm R.A."/>
            <person name="Martin F."/>
            <person name="Silar P."/>
            <person name="Natvig D.O."/>
            <person name="Lalanne C."/>
            <person name="Gautier V."/>
            <person name="Ament-Velasquez S.L."/>
            <person name="Kruys A."/>
            <person name="Hutchinson M.I."/>
            <person name="Powell A.J."/>
            <person name="Barry K."/>
            <person name="Miller A.N."/>
            <person name="Grigoriev I.V."/>
            <person name="Debuchy R."/>
            <person name="Gladieux P."/>
            <person name="Hiltunen Thoren M."/>
            <person name="Johannesson H."/>
        </authorList>
    </citation>
    <scope>NUCLEOTIDE SEQUENCE</scope>
    <source>
        <strain evidence="2">PSN293</strain>
    </source>
</reference>
<protein>
    <recommendedName>
        <fullName evidence="4">rRNA-processing protein FYV7</fullName>
    </recommendedName>
</protein>
<feature type="compositionally biased region" description="Basic and acidic residues" evidence="1">
    <location>
        <begin position="174"/>
        <end position="183"/>
    </location>
</feature>
<dbReference type="EMBL" id="MU858077">
    <property type="protein sequence ID" value="KAK4215650.1"/>
    <property type="molecule type" value="Genomic_DNA"/>
</dbReference>